<protein>
    <submittedName>
        <fullName evidence="2">YARHG domain-containing protein</fullName>
    </submittedName>
</protein>
<dbReference type="OrthoDB" id="700862at2"/>
<dbReference type="Proteomes" id="UP000190961">
    <property type="component" value="Unassembled WGS sequence"/>
</dbReference>
<keyword evidence="3" id="KW-1185">Reference proteome</keyword>
<dbReference type="STRING" id="688867.SAMN05660236_5357"/>
<feature type="domain" description="YARHG" evidence="1">
    <location>
        <begin position="505"/>
        <end position="588"/>
    </location>
</feature>
<dbReference type="SMART" id="SM01324">
    <property type="entry name" value="YARHG"/>
    <property type="match status" value="1"/>
</dbReference>
<evidence type="ECO:0000313" key="3">
    <source>
        <dbReference type="Proteomes" id="UP000190961"/>
    </source>
</evidence>
<dbReference type="EMBL" id="FUZU01000004">
    <property type="protein sequence ID" value="SKC87213.1"/>
    <property type="molecule type" value="Genomic_DNA"/>
</dbReference>
<dbReference type="InterPro" id="IPR038434">
    <property type="entry name" value="YARHG_sf"/>
</dbReference>
<evidence type="ECO:0000259" key="1">
    <source>
        <dbReference type="SMART" id="SM01324"/>
    </source>
</evidence>
<accession>A0A1T5MGL7</accession>
<dbReference type="Gene3D" id="1.20.58.1690">
    <property type="match status" value="1"/>
</dbReference>
<dbReference type="PROSITE" id="PS51257">
    <property type="entry name" value="PROKAR_LIPOPROTEIN"/>
    <property type="match status" value="1"/>
</dbReference>
<dbReference type="Pfam" id="PF13308">
    <property type="entry name" value="YARHG"/>
    <property type="match status" value="1"/>
</dbReference>
<dbReference type="InterPro" id="IPR025582">
    <property type="entry name" value="YARHG_dom"/>
</dbReference>
<dbReference type="RefSeq" id="WP_079689835.1">
    <property type="nucleotide sequence ID" value="NZ_FUZU01000004.1"/>
</dbReference>
<proteinExistence type="predicted"/>
<dbReference type="AlphaFoldDB" id="A0A1T5MGL7"/>
<evidence type="ECO:0000313" key="2">
    <source>
        <dbReference type="EMBL" id="SKC87213.1"/>
    </source>
</evidence>
<name>A0A1T5MGL7_9BACT</name>
<organism evidence="2 3">
    <name type="scientific">Ohtaekwangia koreensis</name>
    <dbReference type="NCBI Taxonomy" id="688867"/>
    <lineage>
        <taxon>Bacteria</taxon>
        <taxon>Pseudomonadati</taxon>
        <taxon>Bacteroidota</taxon>
        <taxon>Cytophagia</taxon>
        <taxon>Cytophagales</taxon>
        <taxon>Fulvivirgaceae</taxon>
        <taxon>Ohtaekwangia</taxon>
    </lineage>
</organism>
<gene>
    <name evidence="2" type="ORF">SAMN05660236_5357</name>
</gene>
<reference evidence="2 3" key="1">
    <citation type="submission" date="2017-02" db="EMBL/GenBank/DDBJ databases">
        <authorList>
            <person name="Peterson S.W."/>
        </authorList>
    </citation>
    <scope>NUCLEOTIDE SEQUENCE [LARGE SCALE GENOMIC DNA]</scope>
    <source>
        <strain evidence="2 3">DSM 25262</strain>
    </source>
</reference>
<sequence length="595" mass="68437">MFNRQLIIKIAIGIALFASACSILKKEDPEKEIAAFLTAFQNTLTQPDPVILESFDARQSQESILSAIRILQNKENEFIVCTPSFQLAQILKEDAGIKVIVPVNFSSQNVEGDYHEETTLTLWLKPKKSSFVITKFEGEEFYKAFATMRSNMEWSVERLRELKKREAIYSKAKEIQQHYDSVIWYASYEKMNYFYVVNGSWNNYFVNDEPALKSKGYTMGLVDDTGAVIIPLEYDLIGTIGFDVPGLIEIKKDGKVGFFNLETKQFVVTPAYEMIIPYTADNSFALVKRDSSYGWIDHQYQYHEGFPSLSSEQWVKNFEFLPKNLMLKNDVRTLCEIPNESNAGYGIVMPPSYLVSTGVFSEIIGGISTTPMPINGWTESVETKGTFLKNVTDQINAVVTTITERYIDGREEFYTYNRMTLVNNKQDTLAVSDLYTSGNISFKKLNDSVLEVKYDQENAEGSEFAEYNMSTYTYFSLGADLSVKPTKSHRNFPQTQFVKLDSSYLSGDFTRWENDEEKKTSFLSLETVTHMRNEILADYGFRFADPEMEARFKYNNWYKPQYDKPEEFEELLTAEDRHNLDFLERIIALLKANPV</sequence>